<evidence type="ECO:0000313" key="1">
    <source>
        <dbReference type="EMBL" id="KAJ3552960.1"/>
    </source>
</evidence>
<comment type="caution">
    <text evidence="1">The sequence shown here is derived from an EMBL/GenBank/DDBJ whole genome shotgun (WGS) entry which is preliminary data.</text>
</comment>
<organism evidence="1 2">
    <name type="scientific">Phlebia brevispora</name>
    <dbReference type="NCBI Taxonomy" id="194682"/>
    <lineage>
        <taxon>Eukaryota</taxon>
        <taxon>Fungi</taxon>
        <taxon>Dikarya</taxon>
        <taxon>Basidiomycota</taxon>
        <taxon>Agaricomycotina</taxon>
        <taxon>Agaricomycetes</taxon>
        <taxon>Polyporales</taxon>
        <taxon>Meruliaceae</taxon>
        <taxon>Phlebia</taxon>
    </lineage>
</organism>
<evidence type="ECO:0000313" key="2">
    <source>
        <dbReference type="Proteomes" id="UP001148662"/>
    </source>
</evidence>
<sequence length="181" mass="20220">MSAAVGDFVLSESLPPDPFLVVNLCERREVDADLNANIIDIPPPSPMTEPLPDFLPILVRYIPQPSNYATSDGCWGLICAPPRRICKGLIVEVSALGADQLNGYEGVVGEVTTNYKGFFMFEVLKSKVGPGPALIHIAVSTSYARVSWSKRLRYLWEYYRLKRIDTRPLDLCSILEMHYSI</sequence>
<dbReference type="EMBL" id="JANHOG010000596">
    <property type="protein sequence ID" value="KAJ3552960.1"/>
    <property type="molecule type" value="Genomic_DNA"/>
</dbReference>
<accession>A0ACC1T4H2</accession>
<dbReference type="Proteomes" id="UP001148662">
    <property type="component" value="Unassembled WGS sequence"/>
</dbReference>
<reference evidence="1" key="1">
    <citation type="submission" date="2022-07" db="EMBL/GenBank/DDBJ databases">
        <title>Genome Sequence of Phlebia brevispora.</title>
        <authorList>
            <person name="Buettner E."/>
        </authorList>
    </citation>
    <scope>NUCLEOTIDE SEQUENCE</scope>
    <source>
        <strain evidence="1">MPL23</strain>
    </source>
</reference>
<keyword evidence="2" id="KW-1185">Reference proteome</keyword>
<gene>
    <name evidence="1" type="ORF">NM688_g3878</name>
</gene>
<proteinExistence type="predicted"/>
<name>A0ACC1T4H2_9APHY</name>
<protein>
    <submittedName>
        <fullName evidence="1">Uncharacterized protein</fullName>
    </submittedName>
</protein>